<evidence type="ECO:0000313" key="1">
    <source>
        <dbReference type="EMBL" id="KKU56394.1"/>
    </source>
</evidence>
<organism evidence="1 2">
    <name type="scientific">Candidatus Amesbacteria bacterium GW2011_GWA2_47_11</name>
    <dbReference type="NCBI Taxonomy" id="1618357"/>
    <lineage>
        <taxon>Bacteria</taxon>
        <taxon>Candidatus Amesiibacteriota</taxon>
    </lineage>
</organism>
<evidence type="ECO:0000313" key="2">
    <source>
        <dbReference type="Proteomes" id="UP000034607"/>
    </source>
</evidence>
<dbReference type="Proteomes" id="UP000034607">
    <property type="component" value="Unassembled WGS sequence"/>
</dbReference>
<reference evidence="1 2" key="1">
    <citation type="journal article" date="2015" name="Nature">
        <title>rRNA introns, odd ribosomes, and small enigmatic genomes across a large radiation of phyla.</title>
        <authorList>
            <person name="Brown C.T."/>
            <person name="Hug L.A."/>
            <person name="Thomas B.C."/>
            <person name="Sharon I."/>
            <person name="Castelle C.J."/>
            <person name="Singh A."/>
            <person name="Wilkins M.J."/>
            <person name="Williams K.H."/>
            <person name="Banfield J.F."/>
        </authorList>
    </citation>
    <scope>NUCLEOTIDE SEQUENCE [LARGE SCALE GENOMIC DNA]</scope>
</reference>
<protein>
    <submittedName>
        <fullName evidence="1">Uncharacterized protein</fullName>
    </submittedName>
</protein>
<name>A0A0G1RGE5_9BACT</name>
<gene>
    <name evidence="1" type="ORF">UX78_C0009G0006</name>
</gene>
<proteinExistence type="predicted"/>
<dbReference type="AlphaFoldDB" id="A0A0G1RGE5"/>
<dbReference type="EMBL" id="LCNM01000009">
    <property type="protein sequence ID" value="KKU56394.1"/>
    <property type="molecule type" value="Genomic_DNA"/>
</dbReference>
<sequence>MQRSAHRFVEPVVGVRLPSPTPMSPDFDILSTLKTEYKNRLSSRGLETDIEKKLSQAKSLRDDYQRRWDQASAKGLPKPDQTLALNQAFRLLRSVQPLTERISKTRQQLADQISEEYGFSRDLPEDIRLAVGAILECDRFFPAGLNPDRTTILRQIQSGLVKNQKVELFTFACPEIDSAYLTGPDPDYFIQTSASRNNISVNTKAILKLAQNLGAADIPWELTIIVGEEDEENYLFPVLGNFGTNPQFLKQRRSEYLESFREQCRKLLKEIPQKILGWTQLKPPSPSSLSGLNPSLINQEASRMTEFFQPGSYYGSLPQPTETQLRQIAQLKVATYGFQGVTIKTTLPNTVGLQSEQPVDLRTDMLNSALPEQEKLPFIYPFNPKKQPW</sequence>
<comment type="caution">
    <text evidence="1">The sequence shown here is derived from an EMBL/GenBank/DDBJ whole genome shotgun (WGS) entry which is preliminary data.</text>
</comment>
<accession>A0A0G1RGE5</accession>